<protein>
    <submittedName>
        <fullName evidence="5">Nitrogen regulation protein C</fullName>
    </submittedName>
</protein>
<keyword evidence="1" id="KW-0805">Transcription regulation</keyword>
<dbReference type="Pfam" id="PF00196">
    <property type="entry name" value="GerE"/>
    <property type="match status" value="1"/>
</dbReference>
<evidence type="ECO:0000313" key="5">
    <source>
        <dbReference type="EMBL" id="SUJ03111.1"/>
    </source>
</evidence>
<keyword evidence="3" id="KW-0804">Transcription</keyword>
<dbReference type="Gene3D" id="3.30.450.20">
    <property type="entry name" value="PAS domain"/>
    <property type="match status" value="1"/>
</dbReference>
<evidence type="ECO:0000259" key="4">
    <source>
        <dbReference type="PROSITE" id="PS50043"/>
    </source>
</evidence>
<reference evidence="5 6" key="1">
    <citation type="submission" date="2018-06" db="EMBL/GenBank/DDBJ databases">
        <authorList>
            <consortium name="Pathogen Informatics"/>
            <person name="Doyle S."/>
        </authorList>
    </citation>
    <scope>NUCLEOTIDE SEQUENCE [LARGE SCALE GENOMIC DNA]</scope>
    <source>
        <strain evidence="5 6">NCTC11388</strain>
    </source>
</reference>
<dbReference type="GO" id="GO:0006355">
    <property type="term" value="P:regulation of DNA-templated transcription"/>
    <property type="evidence" value="ECO:0007669"/>
    <property type="project" value="InterPro"/>
</dbReference>
<accession>A0A380BM60</accession>
<dbReference type="SMART" id="SM00421">
    <property type="entry name" value="HTH_LUXR"/>
    <property type="match status" value="1"/>
</dbReference>
<name>A0A380BM60_SPHSI</name>
<dbReference type="PANTHER" id="PTHR44688:SF16">
    <property type="entry name" value="DNA-BINDING TRANSCRIPTIONAL ACTIVATOR DEVR_DOSR"/>
    <property type="match status" value="1"/>
</dbReference>
<organism evidence="5 6">
    <name type="scientific">Sphingobacterium spiritivorum</name>
    <name type="common">Flavobacterium spiritivorum</name>
    <dbReference type="NCBI Taxonomy" id="258"/>
    <lineage>
        <taxon>Bacteria</taxon>
        <taxon>Pseudomonadati</taxon>
        <taxon>Bacteroidota</taxon>
        <taxon>Sphingobacteriia</taxon>
        <taxon>Sphingobacteriales</taxon>
        <taxon>Sphingobacteriaceae</taxon>
        <taxon>Sphingobacterium</taxon>
    </lineage>
</organism>
<dbReference type="PROSITE" id="PS00622">
    <property type="entry name" value="HTH_LUXR_1"/>
    <property type="match status" value="1"/>
</dbReference>
<proteinExistence type="predicted"/>
<feature type="domain" description="HTH luxR-type" evidence="4">
    <location>
        <begin position="184"/>
        <end position="249"/>
    </location>
</feature>
<dbReference type="Proteomes" id="UP000254893">
    <property type="component" value="Unassembled WGS sequence"/>
</dbReference>
<dbReference type="PANTHER" id="PTHR44688">
    <property type="entry name" value="DNA-BINDING TRANSCRIPTIONAL ACTIVATOR DEVR_DOSR"/>
    <property type="match status" value="1"/>
</dbReference>
<dbReference type="PRINTS" id="PR00038">
    <property type="entry name" value="HTHLUXR"/>
</dbReference>
<dbReference type="AlphaFoldDB" id="A0A380BM60"/>
<evidence type="ECO:0000256" key="3">
    <source>
        <dbReference type="ARBA" id="ARBA00023163"/>
    </source>
</evidence>
<dbReference type="InterPro" id="IPR000792">
    <property type="entry name" value="Tscrpt_reg_LuxR_C"/>
</dbReference>
<dbReference type="EMBL" id="UGYW01000002">
    <property type="protein sequence ID" value="SUJ03111.1"/>
    <property type="molecule type" value="Genomic_DNA"/>
</dbReference>
<dbReference type="RefSeq" id="WP_115169463.1">
    <property type="nucleotide sequence ID" value="NZ_UGYW01000002.1"/>
</dbReference>
<dbReference type="CDD" id="cd06170">
    <property type="entry name" value="LuxR_C_like"/>
    <property type="match status" value="1"/>
</dbReference>
<evidence type="ECO:0000313" key="6">
    <source>
        <dbReference type="Proteomes" id="UP000254893"/>
    </source>
</evidence>
<dbReference type="InterPro" id="IPR016032">
    <property type="entry name" value="Sig_transdc_resp-reg_C-effctor"/>
</dbReference>
<dbReference type="GO" id="GO:0003677">
    <property type="term" value="F:DNA binding"/>
    <property type="evidence" value="ECO:0007669"/>
    <property type="project" value="UniProtKB-KW"/>
</dbReference>
<evidence type="ECO:0000256" key="2">
    <source>
        <dbReference type="ARBA" id="ARBA00023125"/>
    </source>
</evidence>
<sequence>MNTEIQKLHRIWQSSRAVKTTFFPKNGFKELANTITSSGPFYYYIVDFYDMSLSHISPAIYDLHGSDPNTVTFDDILQLVHPDDLDFVSRAESKIADFFNNNIGADKLLHYKISYCFRALTKDSGYVLFNHQALMLTLDDTGKFGKSLNIHTRIDHLSKENTNKISLIGLYGEPSFIHLNVDMLDKKDTKFSKREVDIIRLIAEGLSNNEIAEKLFIASVTVKKHRQNILLKAGCKNTAQLIKNSILQGLI</sequence>
<dbReference type="SUPFAM" id="SSF46894">
    <property type="entry name" value="C-terminal effector domain of the bipartite response regulators"/>
    <property type="match status" value="1"/>
</dbReference>
<keyword evidence="2" id="KW-0238">DNA-binding</keyword>
<gene>
    <name evidence="5" type="primary">nreC_1</name>
    <name evidence="5" type="ORF">NCTC11388_01212</name>
</gene>
<dbReference type="PROSITE" id="PS50043">
    <property type="entry name" value="HTH_LUXR_2"/>
    <property type="match status" value="1"/>
</dbReference>
<evidence type="ECO:0000256" key="1">
    <source>
        <dbReference type="ARBA" id="ARBA00023015"/>
    </source>
</evidence>
<dbReference type="InterPro" id="IPR036388">
    <property type="entry name" value="WH-like_DNA-bd_sf"/>
</dbReference>
<dbReference type="Gene3D" id="1.10.10.10">
    <property type="entry name" value="Winged helix-like DNA-binding domain superfamily/Winged helix DNA-binding domain"/>
    <property type="match status" value="1"/>
</dbReference>